<feature type="compositionally biased region" description="Basic and acidic residues" evidence="1">
    <location>
        <begin position="526"/>
        <end position="541"/>
    </location>
</feature>
<sequence length="603" mass="64062">MGMWRVGKGKLAAAVLAMGVAALAVMFVPGSAAAEEEDPKDPSGVCALSEWQTKPGACADKLTPVPKDACKEVPAPSSPDSGLAGWFASDPSLPDESRAGIYSTYGYAGYQERLYDIGCLGGTPVDGYTGANSIAGGEFMIATGITGAANALREWAWQPADAWGWSDNLVETATQAVYEKVFSIFGIITVGVVGLYLIWRSRQAEMSSAMTTVGWAVFILVLVTAVAKWPTESASVADGAMTTALTTVNNAVGPPSACADGDDECQDLRPAAVRASDTVTENLLYRNWLRSVLGSADSDAAKFYGLALYNSSAFTWAEIEAARNDPAIRTQLTEQKAAQWRAIAGEIQRTYPEEYEHLQGVRSWERVGAGFLAILSALLFALFDITASILIILGFLLIRWAIIALPIIGTIAILKPAGGGFKRLINIVLSAIINVIVFGVAAAVYLFAVDQILSSALAPWLQILLIALTGAAAWMLLRPYRRMLALGGGGSMSESFWGKKKSEVDVTIKHVDKDGNLTSRTAIGSRETRPETRAEESRADASEDTGASSSARPELRRDPTPTPRSGGGPGVSVYRPSGGRTSSTVTNYEPADRPHSYSGSRPD</sequence>
<dbReference type="AlphaFoldDB" id="A0A841FWU6"/>
<evidence type="ECO:0000313" key="4">
    <source>
        <dbReference type="EMBL" id="MBB6037817.1"/>
    </source>
</evidence>
<gene>
    <name evidence="4" type="ORF">HNR73_005695</name>
</gene>
<evidence type="ECO:0008006" key="6">
    <source>
        <dbReference type="Google" id="ProtNLM"/>
    </source>
</evidence>
<keyword evidence="5" id="KW-1185">Reference proteome</keyword>
<accession>A0A841FWU6</accession>
<feature type="transmembrane region" description="Helical" evidence="2">
    <location>
        <begin position="181"/>
        <end position="199"/>
    </location>
</feature>
<organism evidence="4 5">
    <name type="scientific">Phytomonospora endophytica</name>
    <dbReference type="NCBI Taxonomy" id="714109"/>
    <lineage>
        <taxon>Bacteria</taxon>
        <taxon>Bacillati</taxon>
        <taxon>Actinomycetota</taxon>
        <taxon>Actinomycetes</taxon>
        <taxon>Micromonosporales</taxon>
        <taxon>Micromonosporaceae</taxon>
        <taxon>Phytomonospora</taxon>
    </lineage>
</organism>
<comment type="caution">
    <text evidence="4">The sequence shown here is derived from an EMBL/GenBank/DDBJ whole genome shotgun (WGS) entry which is preliminary data.</text>
</comment>
<dbReference type="EMBL" id="JACHGT010000013">
    <property type="protein sequence ID" value="MBB6037817.1"/>
    <property type="molecule type" value="Genomic_DNA"/>
</dbReference>
<keyword evidence="2" id="KW-0472">Membrane</keyword>
<keyword evidence="3" id="KW-0732">Signal</keyword>
<protein>
    <recommendedName>
        <fullName evidence="6">MFS transporter</fullName>
    </recommendedName>
</protein>
<evidence type="ECO:0000313" key="5">
    <source>
        <dbReference type="Proteomes" id="UP000548476"/>
    </source>
</evidence>
<dbReference type="RefSeq" id="WP_184790618.1">
    <property type="nucleotide sequence ID" value="NZ_BONT01000053.1"/>
</dbReference>
<feature type="signal peptide" evidence="3">
    <location>
        <begin position="1"/>
        <end position="34"/>
    </location>
</feature>
<feature type="chain" id="PRO_5038950271" description="MFS transporter" evidence="3">
    <location>
        <begin position="35"/>
        <end position="603"/>
    </location>
</feature>
<feature type="transmembrane region" description="Helical" evidence="2">
    <location>
        <begin position="460"/>
        <end position="477"/>
    </location>
</feature>
<feature type="transmembrane region" description="Helical" evidence="2">
    <location>
        <begin position="389"/>
        <end position="414"/>
    </location>
</feature>
<keyword evidence="2" id="KW-1133">Transmembrane helix</keyword>
<evidence type="ECO:0000256" key="2">
    <source>
        <dbReference type="SAM" id="Phobius"/>
    </source>
</evidence>
<dbReference type="Proteomes" id="UP000548476">
    <property type="component" value="Unassembled WGS sequence"/>
</dbReference>
<feature type="transmembrane region" description="Helical" evidence="2">
    <location>
        <begin position="426"/>
        <end position="448"/>
    </location>
</feature>
<proteinExistence type="predicted"/>
<feature type="region of interest" description="Disordered" evidence="1">
    <location>
        <begin position="517"/>
        <end position="603"/>
    </location>
</feature>
<reference evidence="4 5" key="1">
    <citation type="submission" date="2020-08" db="EMBL/GenBank/DDBJ databases">
        <title>Genomic Encyclopedia of Type Strains, Phase IV (KMG-IV): sequencing the most valuable type-strain genomes for metagenomic binning, comparative biology and taxonomic classification.</title>
        <authorList>
            <person name="Goeker M."/>
        </authorList>
    </citation>
    <scope>NUCLEOTIDE SEQUENCE [LARGE SCALE GENOMIC DNA]</scope>
    <source>
        <strain evidence="4 5">YIM 65646</strain>
    </source>
</reference>
<feature type="transmembrane region" description="Helical" evidence="2">
    <location>
        <begin position="367"/>
        <end position="383"/>
    </location>
</feature>
<name>A0A841FWU6_9ACTN</name>
<keyword evidence="2" id="KW-0812">Transmembrane</keyword>
<evidence type="ECO:0000256" key="1">
    <source>
        <dbReference type="SAM" id="MobiDB-lite"/>
    </source>
</evidence>
<evidence type="ECO:0000256" key="3">
    <source>
        <dbReference type="SAM" id="SignalP"/>
    </source>
</evidence>